<feature type="domain" description="Tyr recombinase" evidence="4">
    <location>
        <begin position="187"/>
        <end position="399"/>
    </location>
</feature>
<keyword evidence="6" id="KW-1185">Reference proteome</keyword>
<keyword evidence="3" id="KW-0233">DNA recombination</keyword>
<dbReference type="Pfam" id="PF00589">
    <property type="entry name" value="Phage_integrase"/>
    <property type="match status" value="1"/>
</dbReference>
<dbReference type="Gene3D" id="1.10.150.130">
    <property type="match status" value="1"/>
</dbReference>
<evidence type="ECO:0000313" key="5">
    <source>
        <dbReference type="EMBL" id="MET1479048.1"/>
    </source>
</evidence>
<proteinExistence type="predicted"/>
<evidence type="ECO:0000259" key="4">
    <source>
        <dbReference type="PROSITE" id="PS51898"/>
    </source>
</evidence>
<dbReference type="Gene3D" id="1.10.443.10">
    <property type="entry name" value="Intergrase catalytic core"/>
    <property type="match status" value="1"/>
</dbReference>
<dbReference type="PROSITE" id="PS51898">
    <property type="entry name" value="TYR_RECOMBINASE"/>
    <property type="match status" value="1"/>
</dbReference>
<comment type="caution">
    <text evidence="5">The sequence shown here is derived from an EMBL/GenBank/DDBJ whole genome shotgun (WGS) entry which is preliminary data.</text>
</comment>
<reference evidence="5 6" key="1">
    <citation type="submission" date="2024-06" db="EMBL/GenBank/DDBJ databases">
        <title>Burkholderia sola in Mexico.</title>
        <authorList>
            <person name="Estrada P."/>
        </authorList>
    </citation>
    <scope>NUCLEOTIDE SEQUENCE [LARGE SCALE GENOMIC DNA]</scope>
    <source>
        <strain evidence="5 6">CpTa8-5</strain>
    </source>
</reference>
<gene>
    <name evidence="5" type="ORF">ABXL37_32840</name>
</gene>
<dbReference type="EMBL" id="JBEWCH010000043">
    <property type="protein sequence ID" value="MET1479048.1"/>
    <property type="molecule type" value="Genomic_DNA"/>
</dbReference>
<dbReference type="InterPro" id="IPR013762">
    <property type="entry name" value="Integrase-like_cat_sf"/>
</dbReference>
<dbReference type="InterPro" id="IPR050090">
    <property type="entry name" value="Tyrosine_recombinase_XerCD"/>
</dbReference>
<keyword evidence="2" id="KW-0238">DNA-binding</keyword>
<dbReference type="SUPFAM" id="SSF56349">
    <property type="entry name" value="DNA breaking-rejoining enzymes"/>
    <property type="match status" value="1"/>
</dbReference>
<dbReference type="PANTHER" id="PTHR30349">
    <property type="entry name" value="PHAGE INTEGRASE-RELATED"/>
    <property type="match status" value="1"/>
</dbReference>
<dbReference type="InterPro" id="IPR002104">
    <property type="entry name" value="Integrase_catalytic"/>
</dbReference>
<dbReference type="InterPro" id="IPR011010">
    <property type="entry name" value="DNA_brk_join_enz"/>
</dbReference>
<organism evidence="5 6">
    <name type="scientific">Burkholderia sola</name>
    <dbReference type="NCBI Taxonomy" id="2843302"/>
    <lineage>
        <taxon>Bacteria</taxon>
        <taxon>Pseudomonadati</taxon>
        <taxon>Pseudomonadota</taxon>
        <taxon>Betaproteobacteria</taxon>
        <taxon>Burkholderiales</taxon>
        <taxon>Burkholderiaceae</taxon>
        <taxon>Burkholderia</taxon>
        <taxon>Burkholderia cepacia complex</taxon>
    </lineage>
</organism>
<name>A0ABV2CIU9_9BURK</name>
<dbReference type="InterPro" id="IPR010998">
    <property type="entry name" value="Integrase_recombinase_N"/>
</dbReference>
<evidence type="ECO:0000313" key="6">
    <source>
        <dbReference type="Proteomes" id="UP001548587"/>
    </source>
</evidence>
<accession>A0ABV2CIU9</accession>
<evidence type="ECO:0000256" key="3">
    <source>
        <dbReference type="ARBA" id="ARBA00023172"/>
    </source>
</evidence>
<keyword evidence="1" id="KW-0229">DNA integration</keyword>
<evidence type="ECO:0000256" key="1">
    <source>
        <dbReference type="ARBA" id="ARBA00022908"/>
    </source>
</evidence>
<sequence length="399" mass="45190">MANKRLRPSGTWEYTIKRAKLLPKPLSLTFDTEEEGDAYVARLEQLLDAGIVPDEVVEQREAIATTGDAIRAYLRRVSVPDSDVQVLNALLGRGAIKAKSLATLDYQWVEQWVTAMKRHDHLSPSTIRHYVGALARCFDWVVRSGTPMLATNPLRLLPKRYATYTDEDRVAVEAQDIDAKEDVHRDRRPSEAEQAEIRRLMAGGKPNGRERAFDLPYRPALVFLFELGIESAMRMREMYTLEVDQFDVARRTVSLEKTKNGSKRSVPLTTIAIAAYERYIVTVNGGDPEMNGFTFDSGRLFPWVDDMEASMRAEGVQVLKRKVLARVSSRLSAQFGRIFDAAGCSDLVFHDLRHEATSRLYERTTLSDVQIAKITGHTNPKVLMRYANLRGSDLALRLW</sequence>
<evidence type="ECO:0000256" key="2">
    <source>
        <dbReference type="ARBA" id="ARBA00023125"/>
    </source>
</evidence>
<protein>
    <submittedName>
        <fullName evidence="5">Site-specific integrase</fullName>
    </submittedName>
</protein>
<dbReference type="CDD" id="cd00796">
    <property type="entry name" value="INT_Rci_Hp1_C"/>
    <property type="match status" value="1"/>
</dbReference>
<dbReference type="PANTHER" id="PTHR30349:SF94">
    <property type="entry name" value="INTEGRASE_RECOMBINASE HI_1414-RELATED"/>
    <property type="match status" value="1"/>
</dbReference>
<dbReference type="Proteomes" id="UP001548587">
    <property type="component" value="Unassembled WGS sequence"/>
</dbReference>
<dbReference type="RefSeq" id="WP_209929156.1">
    <property type="nucleotide sequence ID" value="NZ_JBEWCH010000043.1"/>
</dbReference>